<feature type="compositionally biased region" description="Polar residues" evidence="8">
    <location>
        <begin position="151"/>
        <end position="174"/>
    </location>
</feature>
<accession>A0A8H5FFI1</accession>
<evidence type="ECO:0000256" key="1">
    <source>
        <dbReference type="ARBA" id="ARBA00005446"/>
    </source>
</evidence>
<evidence type="ECO:0000256" key="3">
    <source>
        <dbReference type="ARBA" id="ARBA00022840"/>
    </source>
</evidence>
<dbReference type="InterPro" id="IPR011545">
    <property type="entry name" value="DEAD/DEAH_box_helicase_dom"/>
</dbReference>
<dbReference type="GO" id="GO:0005524">
    <property type="term" value="F:ATP binding"/>
    <property type="evidence" value="ECO:0007669"/>
    <property type="project" value="UniProtKB-KW"/>
</dbReference>
<dbReference type="PROSITE" id="PS51194">
    <property type="entry name" value="HELICASE_CTER"/>
    <property type="match status" value="1"/>
</dbReference>
<comment type="catalytic activity">
    <reaction evidence="6">
        <text>Couples ATP hydrolysis with the unwinding of duplex DNA by translocating in the 3'-5' direction.</text>
        <dbReference type="EC" id="5.6.2.4"/>
    </reaction>
</comment>
<dbReference type="InterPro" id="IPR014001">
    <property type="entry name" value="Helicase_ATP-bd"/>
</dbReference>
<feature type="region of interest" description="Disordered" evidence="8">
    <location>
        <begin position="27"/>
        <end position="60"/>
    </location>
</feature>
<dbReference type="GO" id="GO:0009378">
    <property type="term" value="F:four-way junction helicase activity"/>
    <property type="evidence" value="ECO:0007669"/>
    <property type="project" value="TreeGrafter"/>
</dbReference>
<gene>
    <name evidence="11" type="ORF">D9611_011792</name>
</gene>
<dbReference type="PROSITE" id="PS51192">
    <property type="entry name" value="HELICASE_ATP_BIND_1"/>
    <property type="match status" value="1"/>
</dbReference>
<dbReference type="PANTHER" id="PTHR13710:SF105">
    <property type="entry name" value="ATP-DEPENDENT DNA HELICASE Q1"/>
    <property type="match status" value="1"/>
</dbReference>
<dbReference type="InterPro" id="IPR027417">
    <property type="entry name" value="P-loop_NTPase"/>
</dbReference>
<keyword evidence="5" id="KW-0413">Isomerase</keyword>
<evidence type="ECO:0000313" key="12">
    <source>
        <dbReference type="Proteomes" id="UP000541558"/>
    </source>
</evidence>
<feature type="compositionally biased region" description="Polar residues" evidence="8">
    <location>
        <begin position="183"/>
        <end position="198"/>
    </location>
</feature>
<evidence type="ECO:0000256" key="8">
    <source>
        <dbReference type="SAM" id="MobiDB-lite"/>
    </source>
</evidence>
<dbReference type="GO" id="GO:0005694">
    <property type="term" value="C:chromosome"/>
    <property type="evidence" value="ECO:0007669"/>
    <property type="project" value="TreeGrafter"/>
</dbReference>
<feature type="region of interest" description="Disordered" evidence="8">
    <location>
        <begin position="1194"/>
        <end position="1227"/>
    </location>
</feature>
<protein>
    <recommendedName>
        <fullName evidence="7">DNA 3'-5' helicase</fullName>
        <ecNumber evidence="7">5.6.2.4</ecNumber>
    </recommendedName>
</protein>
<dbReference type="GO" id="GO:0043138">
    <property type="term" value="F:3'-5' DNA helicase activity"/>
    <property type="evidence" value="ECO:0007669"/>
    <property type="project" value="UniProtKB-EC"/>
</dbReference>
<evidence type="ECO:0000256" key="6">
    <source>
        <dbReference type="ARBA" id="ARBA00034617"/>
    </source>
</evidence>
<keyword evidence="12" id="KW-1185">Reference proteome</keyword>
<feature type="domain" description="Helicase ATP-binding" evidence="9">
    <location>
        <begin position="1280"/>
        <end position="1442"/>
    </location>
</feature>
<evidence type="ECO:0000256" key="5">
    <source>
        <dbReference type="ARBA" id="ARBA00023235"/>
    </source>
</evidence>
<dbReference type="OrthoDB" id="3151137at2759"/>
<dbReference type="SMART" id="SM00487">
    <property type="entry name" value="DEXDc"/>
    <property type="match status" value="1"/>
</dbReference>
<feature type="compositionally biased region" description="Low complexity" evidence="8">
    <location>
        <begin position="32"/>
        <end position="54"/>
    </location>
</feature>
<feature type="domain" description="Helicase C-terminal" evidence="10">
    <location>
        <begin position="1470"/>
        <end position="1631"/>
    </location>
</feature>
<dbReference type="Pfam" id="PF00271">
    <property type="entry name" value="Helicase_C"/>
    <property type="match status" value="1"/>
</dbReference>
<feature type="compositionally biased region" description="Low complexity" evidence="8">
    <location>
        <begin position="1209"/>
        <end position="1227"/>
    </location>
</feature>
<feature type="region of interest" description="Disordered" evidence="8">
    <location>
        <begin position="226"/>
        <end position="301"/>
    </location>
</feature>
<proteinExistence type="inferred from homology"/>
<sequence length="1888" mass="209478">MKCPKCKKEIVKGSELARHSATCLSKAGSAALGTKTSSTTHSTASSSALPSGSKGDSVSSHIRKAVGSVKDVFGGAKGALFYPQQRPRISKSRTPAPPPASMPAPSPLPVNSAFGSPPTIPTAHGSVEQWQEELFQSDTPPHPKDLGLYTNGDTQISERSTMLSQRPTPTSAQPSGAKRKRVSSAQSEKSVVAHNTHSTPVGSICRPEFLFLTSMKSAVGIVDHPQVTSPTIAQSSRPGKRRKDDTQLEINSVEPARSLGGPLQPDSEDPVQDPPSPTPSCGRVLVESTPQGSERQAPATPQVYSMEGGLIRSSFLRSLSLAFNTSYDLFMCTSCQMALTSSNVIPHLKDTEKLPVNRNCAQKIERASVELGVKSEYPKFPRVYTPIDAVVGLNTTFKYGCPRCMYTAEEKQVVTHISTCKASDSSITPQEILENIPTQYFHAGEARRNIRVVLPPKPSKPATPREKILKDFTDFSLPTDTTTQPPADKRLINPWIMQTGFHLYVKGHDVSELRAAVQLPQVHEPHLKNLNQRIKELILEGNDLLAKTNDQVLRVIMTQKAHDKSNKPIRNHQEESTHGNYGTCIAHLVAAIIRGGSKDLRFPTSPAVQTAVAALKVSLTLDNLHSLLAALWLQPWEDDSNPLPDPTLCFLALFLMKDDGVFLQPTAVTPVLAKITRMIYLTIVRQMYKLKEAGAFPNLRLALDSLTPYIFESSGLSTLEVLRYHQNFATTLATQTKGLPRIVWHRSFENDFTTLMYAGQIVSMENLKALFSALERKAIKIWEEEVLLGIEERVDIGVPKDSFTNTSKGYSFLSNTDNHFHRYQKCLGRRFLQDPVLMKKFYSIDPITGVATLNAAACHKWLSSLARLEAIQMALAEMRGGGPIRLAEMASTVVCNIETRTRNLYAYGPHILLVCQYNKTTHNHQKDAIIPHALSAFDADMLVQIHALARPFAQFLVAALYPDEPHLARQYCEMLFMDCLQPFDPATISQLMGNESKIIFGWAMTIACYRHIAIAFKNALKIVILFDPDEGPEPDQYTDVQALQGGHSLGTERRIYGLSAELLHGVSDDTVHLYIRSSRDWQQSFEVVPAGTLVPYRKASMNWFQTLVKNGTVKLTPRHLPGADDSRTISELYQIVHRSIAQKEQSHKATMDELARIWVKLEEVQAQVAQSHRHVPPPPPTKIPTFEPPLAVVPYQSTPAPAASHPVVSQSHLHPSLLPSPSATPPELQGLTPSAMPHDRVVGSHPVPSVLLPSDMLHSVQRLYGTGANWSDRGQRDATEALLKLEKDVFVILRTGGGKTAVAVLPSLVEESITVIVIPFVSLLEDWVRRLTEWNIVFEVYTQETSPSLGCSGAKIILVSSDRARLGQWKQDLARLDATRPVARIIFDEAHVWFMDLKFREQAMSLPSTLRQFPTQFVLISATIPPALEEVMSKDFAMSASTTIRNHPHRPELKYIIIRNMAGIPGMIAHFKSHLDNMKTSRPWSNRDRWIIFVTTYLDGYEVAKSLGVEFYHSHNPEYPLTHQERKAIYERWSSGGMPGMVATTAVSVGTDYSHVRLTAHFNPPFDMTSLVQQTSRAGRDGAPADCLVLCPIWTRPRTHTGEDEIRGITALKELLEIPPNSPPPCVRGAIGRAMEGVEIACIDLDLRWQPCSGCDPDGQAHGYTGHSLRHVSVDRSYPPLAPPMALAPIALRQQLLTNFGNSVERGQQIASQDHEGKIRAVAKYKAVIDAVRKACGICCMVEGKASRAVHEPYDCTNKSGPSSIFIEFRRLINFRLHHYEHAICFKCYIAAFYVSHLHPTFQAGHDRSTCPAPNFLQGVLFEVWQNEGRRAELGRAVGKEWRDMKEFTSWVVLPHPVHSCNVMVVLLWFGNRYLEFHEDLNVEAQGA</sequence>
<evidence type="ECO:0000259" key="9">
    <source>
        <dbReference type="PROSITE" id="PS51192"/>
    </source>
</evidence>
<comment type="similarity">
    <text evidence="1">Belongs to the helicase family. RecQ subfamily.</text>
</comment>
<dbReference type="Proteomes" id="UP000541558">
    <property type="component" value="Unassembled WGS sequence"/>
</dbReference>
<evidence type="ECO:0000259" key="10">
    <source>
        <dbReference type="PROSITE" id="PS51194"/>
    </source>
</evidence>
<dbReference type="GO" id="GO:0000724">
    <property type="term" value="P:double-strand break repair via homologous recombination"/>
    <property type="evidence" value="ECO:0007669"/>
    <property type="project" value="TreeGrafter"/>
</dbReference>
<reference evidence="11 12" key="1">
    <citation type="journal article" date="2020" name="ISME J.">
        <title>Uncovering the hidden diversity of litter-decomposition mechanisms in mushroom-forming fungi.</title>
        <authorList>
            <person name="Floudas D."/>
            <person name="Bentzer J."/>
            <person name="Ahren D."/>
            <person name="Johansson T."/>
            <person name="Persson P."/>
            <person name="Tunlid A."/>
        </authorList>
    </citation>
    <scope>NUCLEOTIDE SEQUENCE [LARGE SCALE GENOMIC DNA]</scope>
    <source>
        <strain evidence="11 12">CBS 175.51</strain>
    </source>
</reference>
<evidence type="ECO:0000256" key="2">
    <source>
        <dbReference type="ARBA" id="ARBA00022741"/>
    </source>
</evidence>
<dbReference type="GO" id="GO:0005737">
    <property type="term" value="C:cytoplasm"/>
    <property type="evidence" value="ECO:0007669"/>
    <property type="project" value="TreeGrafter"/>
</dbReference>
<comment type="caution">
    <text evidence="11">The sequence shown here is derived from an EMBL/GenBank/DDBJ whole genome shotgun (WGS) entry which is preliminary data.</text>
</comment>
<dbReference type="Gene3D" id="3.40.50.300">
    <property type="entry name" value="P-loop containing nucleotide triphosphate hydrolases"/>
    <property type="match status" value="2"/>
</dbReference>
<organism evidence="11 12">
    <name type="scientific">Ephemerocybe angulata</name>
    <dbReference type="NCBI Taxonomy" id="980116"/>
    <lineage>
        <taxon>Eukaryota</taxon>
        <taxon>Fungi</taxon>
        <taxon>Dikarya</taxon>
        <taxon>Basidiomycota</taxon>
        <taxon>Agaricomycotina</taxon>
        <taxon>Agaricomycetes</taxon>
        <taxon>Agaricomycetidae</taxon>
        <taxon>Agaricales</taxon>
        <taxon>Agaricineae</taxon>
        <taxon>Psathyrellaceae</taxon>
        <taxon>Ephemerocybe</taxon>
    </lineage>
</organism>
<dbReference type="SMART" id="SM00490">
    <property type="entry name" value="HELICc"/>
    <property type="match status" value="1"/>
</dbReference>
<evidence type="ECO:0000256" key="7">
    <source>
        <dbReference type="ARBA" id="ARBA00034808"/>
    </source>
</evidence>
<dbReference type="InterPro" id="IPR001650">
    <property type="entry name" value="Helicase_C-like"/>
</dbReference>
<keyword evidence="3" id="KW-0067">ATP-binding</keyword>
<keyword evidence="2" id="KW-0547">Nucleotide-binding</keyword>
<dbReference type="Pfam" id="PF00270">
    <property type="entry name" value="DEAD"/>
    <property type="match status" value="1"/>
</dbReference>
<keyword evidence="4" id="KW-0238">DNA-binding</keyword>
<dbReference type="EC" id="5.6.2.4" evidence="7"/>
<feature type="compositionally biased region" description="Pro residues" evidence="8">
    <location>
        <begin position="95"/>
        <end position="108"/>
    </location>
</feature>
<feature type="compositionally biased region" description="Polar residues" evidence="8">
    <location>
        <begin position="226"/>
        <end position="237"/>
    </location>
</feature>
<evidence type="ECO:0000256" key="4">
    <source>
        <dbReference type="ARBA" id="ARBA00023125"/>
    </source>
</evidence>
<dbReference type="PANTHER" id="PTHR13710">
    <property type="entry name" value="DNA HELICASE RECQ FAMILY MEMBER"/>
    <property type="match status" value="1"/>
</dbReference>
<evidence type="ECO:0000313" key="11">
    <source>
        <dbReference type="EMBL" id="KAF5335290.1"/>
    </source>
</evidence>
<dbReference type="GO" id="GO:0003677">
    <property type="term" value="F:DNA binding"/>
    <property type="evidence" value="ECO:0007669"/>
    <property type="project" value="UniProtKB-KW"/>
</dbReference>
<feature type="region of interest" description="Disordered" evidence="8">
    <location>
        <begin position="76"/>
        <end position="198"/>
    </location>
</feature>
<dbReference type="EMBL" id="JAACJK010000063">
    <property type="protein sequence ID" value="KAF5335290.1"/>
    <property type="molecule type" value="Genomic_DNA"/>
</dbReference>
<dbReference type="SUPFAM" id="SSF52540">
    <property type="entry name" value="P-loop containing nucleoside triphosphate hydrolases"/>
    <property type="match status" value="1"/>
</dbReference>
<name>A0A8H5FFI1_9AGAR</name>